<accession>A0ABX4MCC7</accession>
<feature type="region of interest" description="Disordered" evidence="1">
    <location>
        <begin position="1"/>
        <end position="20"/>
    </location>
</feature>
<reference evidence="2 3" key="1">
    <citation type="submission" date="2017-10" db="EMBL/GenBank/DDBJ databases">
        <title>Draft genome sequence of cellulolytic Actinomyces sp CtC72 isolated from cattle rumen fluid.</title>
        <authorList>
            <person name="Joshi A.J."/>
            <person name="Vasudevan G."/>
            <person name="Lanjekar V.B."/>
            <person name="Hivarkar S."/>
            <person name="Engineer A."/>
            <person name="Pore S.D."/>
            <person name="Dhakephalkar P.K."/>
            <person name="Dagar S."/>
        </authorList>
    </citation>
    <scope>NUCLEOTIDE SEQUENCE [LARGE SCALE GENOMIC DNA]</scope>
    <source>
        <strain evidence="3">CtC72</strain>
    </source>
</reference>
<gene>
    <name evidence="2" type="ORF">BW737_004640</name>
</gene>
<keyword evidence="3" id="KW-1185">Reference proteome</keyword>
<name>A0ABX4MCC7_9ACTO</name>
<feature type="compositionally biased region" description="Polar residues" evidence="1">
    <location>
        <begin position="54"/>
        <end position="64"/>
    </location>
</feature>
<evidence type="ECO:0000313" key="2">
    <source>
        <dbReference type="EMBL" id="PHP53117.1"/>
    </source>
</evidence>
<protein>
    <submittedName>
        <fullName evidence="2">Uncharacterized protein</fullName>
    </submittedName>
</protein>
<sequence>MTMMMQPLPQSPNQPAQEERVVAVPVTSDGTRFRLVTVRTGRRNIRMQPKPQRTEPQSRTAKSA</sequence>
<proteinExistence type="predicted"/>
<dbReference type="Proteomes" id="UP000194577">
    <property type="component" value="Unassembled WGS sequence"/>
</dbReference>
<comment type="caution">
    <text evidence="2">The sequence shown here is derived from an EMBL/GenBank/DDBJ whole genome shotgun (WGS) entry which is preliminary data.</text>
</comment>
<organism evidence="2 3">
    <name type="scientific">Actinomyces ruminis</name>
    <dbReference type="NCBI Taxonomy" id="1937003"/>
    <lineage>
        <taxon>Bacteria</taxon>
        <taxon>Bacillati</taxon>
        <taxon>Actinomycetota</taxon>
        <taxon>Actinomycetes</taxon>
        <taxon>Actinomycetales</taxon>
        <taxon>Actinomycetaceae</taxon>
        <taxon>Actinomyces</taxon>
    </lineage>
</organism>
<evidence type="ECO:0000256" key="1">
    <source>
        <dbReference type="SAM" id="MobiDB-lite"/>
    </source>
</evidence>
<feature type="region of interest" description="Disordered" evidence="1">
    <location>
        <begin position="39"/>
        <end position="64"/>
    </location>
</feature>
<evidence type="ECO:0000313" key="3">
    <source>
        <dbReference type="Proteomes" id="UP000194577"/>
    </source>
</evidence>
<dbReference type="EMBL" id="MTPX02000031">
    <property type="protein sequence ID" value="PHP53117.1"/>
    <property type="molecule type" value="Genomic_DNA"/>
</dbReference>